<dbReference type="Gene3D" id="3.40.50.1000">
    <property type="entry name" value="HAD superfamily/HAD-like"/>
    <property type="match status" value="1"/>
</dbReference>
<reference evidence="3" key="1">
    <citation type="journal article" date="2019" name="Int. J. Syst. Evol. Microbiol.">
        <title>The Global Catalogue of Microorganisms (GCM) 10K type strain sequencing project: providing services to taxonomists for standard genome sequencing and annotation.</title>
        <authorList>
            <consortium name="The Broad Institute Genomics Platform"/>
            <consortium name="The Broad Institute Genome Sequencing Center for Infectious Disease"/>
            <person name="Wu L."/>
            <person name="Ma J."/>
        </authorList>
    </citation>
    <scope>NUCLEOTIDE SEQUENCE [LARGE SCALE GENOMIC DNA]</scope>
    <source>
        <strain evidence="3">JCM 9377</strain>
    </source>
</reference>
<evidence type="ECO:0000313" key="2">
    <source>
        <dbReference type="EMBL" id="GAA3218387.1"/>
    </source>
</evidence>
<dbReference type="Pfam" id="PF03767">
    <property type="entry name" value="Acid_phosphat_B"/>
    <property type="match status" value="1"/>
</dbReference>
<accession>A0ABP6QDM2</accession>
<protein>
    <recommendedName>
        <fullName evidence="4">Acid phosphatase of HAD superfamily subfamily IIIB</fullName>
    </recommendedName>
</protein>
<evidence type="ECO:0000313" key="3">
    <source>
        <dbReference type="Proteomes" id="UP001501237"/>
    </source>
</evidence>
<dbReference type="InterPro" id="IPR036412">
    <property type="entry name" value="HAD-like_sf"/>
</dbReference>
<dbReference type="Proteomes" id="UP001501237">
    <property type="component" value="Unassembled WGS sequence"/>
</dbReference>
<keyword evidence="1" id="KW-0732">Signal</keyword>
<comment type="caution">
    <text evidence="2">The sequence shown here is derived from an EMBL/GenBank/DDBJ whole genome shotgun (WGS) entry which is preliminary data.</text>
</comment>
<dbReference type="InterPro" id="IPR005519">
    <property type="entry name" value="Acid_phosphat_B-like"/>
</dbReference>
<gene>
    <name evidence="2" type="ORF">GCM10010468_41880</name>
</gene>
<dbReference type="InterPro" id="IPR023214">
    <property type="entry name" value="HAD_sf"/>
</dbReference>
<name>A0ABP6QDM2_9ACTN</name>
<evidence type="ECO:0008006" key="4">
    <source>
        <dbReference type="Google" id="ProtNLM"/>
    </source>
</evidence>
<sequence length="191" mass="20063">MAGARARLGEALDAGAVSPAIVLDIDDTCLSTYDQETGTSAIPGAGFGYFSPLWNHWAYTIKQFPAIAPALALATEAAARGVAVFYVTGRRDAATTAVDPVTFATTVHDVRAETLADLRAKGFPAADPARLHLRPPADHAPSVVPYKAGTRAAIEALGHTIVTNLGDQHSDLEGGHARHPFKLPNPMYAIP</sequence>
<organism evidence="2 3">
    <name type="scientific">Actinocorallia longicatena</name>
    <dbReference type="NCBI Taxonomy" id="111803"/>
    <lineage>
        <taxon>Bacteria</taxon>
        <taxon>Bacillati</taxon>
        <taxon>Actinomycetota</taxon>
        <taxon>Actinomycetes</taxon>
        <taxon>Streptosporangiales</taxon>
        <taxon>Thermomonosporaceae</taxon>
        <taxon>Actinocorallia</taxon>
    </lineage>
</organism>
<proteinExistence type="predicted"/>
<keyword evidence="3" id="KW-1185">Reference proteome</keyword>
<dbReference type="SUPFAM" id="SSF56784">
    <property type="entry name" value="HAD-like"/>
    <property type="match status" value="1"/>
</dbReference>
<dbReference type="PANTHER" id="PTHR31284">
    <property type="entry name" value="ACID PHOSPHATASE-LIKE PROTEIN"/>
    <property type="match status" value="1"/>
</dbReference>
<dbReference type="EMBL" id="BAAAUV010000009">
    <property type="protein sequence ID" value="GAA3218387.1"/>
    <property type="molecule type" value="Genomic_DNA"/>
</dbReference>
<dbReference type="PANTHER" id="PTHR31284:SF10">
    <property type="entry name" value="ACID PHOSPHATASE-LIKE PROTEIN"/>
    <property type="match status" value="1"/>
</dbReference>
<evidence type="ECO:0000256" key="1">
    <source>
        <dbReference type="ARBA" id="ARBA00022729"/>
    </source>
</evidence>